<organism evidence="9 10">
    <name type="scientific">Stylonychia lemnae</name>
    <name type="common">Ciliate</name>
    <dbReference type="NCBI Taxonomy" id="5949"/>
    <lineage>
        <taxon>Eukaryota</taxon>
        <taxon>Sar</taxon>
        <taxon>Alveolata</taxon>
        <taxon>Ciliophora</taxon>
        <taxon>Intramacronucleata</taxon>
        <taxon>Spirotrichea</taxon>
        <taxon>Stichotrichia</taxon>
        <taxon>Sporadotrichida</taxon>
        <taxon>Oxytrichidae</taxon>
        <taxon>Stylonychinae</taxon>
        <taxon>Stylonychia</taxon>
    </lineage>
</organism>
<reference evidence="9 10" key="1">
    <citation type="submission" date="2014-06" db="EMBL/GenBank/DDBJ databases">
        <authorList>
            <person name="Swart Estienne"/>
        </authorList>
    </citation>
    <scope>NUCLEOTIDE SEQUENCE [LARGE SCALE GENOMIC DNA]</scope>
    <source>
        <strain evidence="9 10">130c</strain>
    </source>
</reference>
<keyword evidence="4 7" id="KW-1133">Transmembrane helix</keyword>
<dbReference type="Proteomes" id="UP000039865">
    <property type="component" value="Unassembled WGS sequence"/>
</dbReference>
<dbReference type="InterPro" id="IPR035892">
    <property type="entry name" value="C2_domain_sf"/>
</dbReference>
<evidence type="ECO:0000313" key="9">
    <source>
        <dbReference type="EMBL" id="CDW85654.1"/>
    </source>
</evidence>
<feature type="domain" description="C2" evidence="8">
    <location>
        <begin position="1246"/>
        <end position="1366"/>
    </location>
</feature>
<sequence>MFGLGKAKEEPKVEEKPPPQDIQPKFLERLESQDMVITSFMFSFSSPDKSGLTEHTVDPIIEITCLEKKKFTSSKNDIGPTGVVHWGEHIFFEPKKLEVSEIEEGKIVIRILNKGFLKDDTIGVYELEFTQIYFQKDHVMQHQWLALSNPEGKDFNEITGYLKLSISIAGPGDDQVQLTDDPSGLDKTDGDSILMPASIKKQYKQLYFRILRAEKLPKMDRFGYINPYIQTTFFKQTLRTKTIESKDGVIQWDEEIWLPIQWPVASNRLVFKLYDSDPTGDDLVGSMIFSIKSILQCEKPTFNWVNIYGAPVGYSGENTDKMNNNPEYASTWKGRVLVQYFAEDTKNPELKIKEIGNEVKQEQKSWQSLTDFEIMCEIGSAICLPKSEKYKVKLTINDFSLMTEAPLETKQNYCRWNKRFDLTTLTCSYTSIEDLERVYIYLMDGDKPVCYWKGDAKDFQEPDPGFKWLPLTSDLSVGEVSDNSKAGMIQIKLCINHKSMNGAVDFKKYDSWKKPPPKRLSAWKIRAYIYQCKDLPAADDDGTSDPYIEVWSPDKNRQLTPVVEDNCNPIFFSTLEIYYDFLTADDSPPIVLNIWDQDTSAFDSDDFLGRAVIFLKDASLSQDDSITIPKWHKIQMGFHEDEPSIGEVLCSFALVRDDYNFIVPLSYMRLTDKIDFKEFTVEINALGLRGLQSFGLVPVKKPFIKFNLRSLLPPEQAKAITNVKTNPGDTGPNPNINTTVTFTITLPSDPLFCPKLSCDVFDYVFKGLSQPLLGTFAIPIGPILEETKNNQESEIIQSDYIIRELKKVLNGGVSAPEEEQKADPNQIEFQIDTNKANNSSPQRFSKPQAKVGGAILQKGKKLLQDALQAKIRNSYLQNKMEIEQKQKRELEEQRLKDLESIKQRGGGQAYKNVIIPKYAIDERLKIQREVEPPPPSLFVGLGFNQKPEDNKKHYRRYYPDELENIKEVMPKKPFHEDPVMRGQQRGLSKGFFGNLFGRANTDETGQVSNLKQVGKFKGLIKVYNKDDDDNYKALRNSRNDLILRLIKDVYKKVKKEDMTFDFEKIETQEGRNKFNAIMDDIGLAHLNLASYLIETSYEDNLAKLMLTKTKTLVRLYMVEGFDFAQRDIGSYSDPYLKISLGKKTFNERDNYQLDQPNPKFYKYYDFDAEFPGAQPLVIQAYDYDDLFGDDMIGETVIDLDDRFFSAEWQSIKEKPVEYRSLSHPSSTVGQGVVKCWVEIYPTSKASQEQKPWDITPRPQKDYEVRVVVWDTKDVIPADWEGVSDIFIRGFFDTKNAKESDTHYRCQNGAASFNYRILYTVSAPCDNYNFTVQVWDRDFFASNDLIGDANLDLKPLFTDVIETEKSFSLNKKYYESYLKDIMPKDVPLKFEDEDSFWVPVKGKDEKTNEIVVNGFVRLSLTVMAKEQAELNKVGDARSEPNHSPFLPPPQGRLEFSFNPFKMLSQLIGPELKRKIIGYGCLIICCILIVSMLPLIFSNLLSQAILKAF</sequence>
<dbReference type="InterPro" id="IPR012968">
    <property type="entry name" value="FerIin_dom"/>
</dbReference>
<evidence type="ECO:0000256" key="1">
    <source>
        <dbReference type="ARBA" id="ARBA00004167"/>
    </source>
</evidence>
<feature type="domain" description="C2" evidence="8">
    <location>
        <begin position="657"/>
        <end position="793"/>
    </location>
</feature>
<dbReference type="SUPFAM" id="SSF49562">
    <property type="entry name" value="C2 domain (Calcium/lipid-binding domain, CaLB)"/>
    <property type="match status" value="6"/>
</dbReference>
<dbReference type="PROSITE" id="PS50004">
    <property type="entry name" value="C2"/>
    <property type="match status" value="5"/>
</dbReference>
<feature type="domain" description="C2" evidence="8">
    <location>
        <begin position="187"/>
        <end position="305"/>
    </location>
</feature>
<dbReference type="PANTHER" id="PTHR12546:SF33">
    <property type="entry name" value="SPERM VESICLE FUSION PROTEIN FER-1"/>
    <property type="match status" value="1"/>
</dbReference>
<dbReference type="OMA" id="SEYLIMR"/>
<dbReference type="Pfam" id="PF00168">
    <property type="entry name" value="C2"/>
    <property type="match status" value="6"/>
</dbReference>
<feature type="region of interest" description="Disordered" evidence="6">
    <location>
        <begin position="1"/>
        <end position="24"/>
    </location>
</feature>
<evidence type="ECO:0000313" key="10">
    <source>
        <dbReference type="Proteomes" id="UP000039865"/>
    </source>
</evidence>
<dbReference type="InParanoid" id="A0A078ATS8"/>
<evidence type="ECO:0000256" key="4">
    <source>
        <dbReference type="ARBA" id="ARBA00022989"/>
    </source>
</evidence>
<proteinExistence type="predicted"/>
<feature type="compositionally biased region" description="Basic and acidic residues" evidence="6">
    <location>
        <begin position="1"/>
        <end position="18"/>
    </location>
</feature>
<feature type="domain" description="C2" evidence="8">
    <location>
        <begin position="507"/>
        <end position="632"/>
    </location>
</feature>
<dbReference type="GO" id="GO:0007009">
    <property type="term" value="P:plasma membrane organization"/>
    <property type="evidence" value="ECO:0007669"/>
    <property type="project" value="TreeGrafter"/>
</dbReference>
<dbReference type="SMART" id="SM00239">
    <property type="entry name" value="C2"/>
    <property type="match status" value="5"/>
</dbReference>
<dbReference type="PANTHER" id="PTHR12546">
    <property type="entry name" value="FER-1-LIKE"/>
    <property type="match status" value="1"/>
</dbReference>
<accession>A0A078ATS8</accession>
<dbReference type="InterPro" id="IPR037724">
    <property type="entry name" value="C2E_Ferlin"/>
</dbReference>
<dbReference type="Gene3D" id="2.60.40.150">
    <property type="entry name" value="C2 domain"/>
    <property type="match status" value="5"/>
</dbReference>
<comment type="subcellular location">
    <subcellularLocation>
        <location evidence="1">Membrane</location>
        <topology evidence="1">Single-pass membrane protein</topology>
    </subcellularLocation>
</comment>
<keyword evidence="3" id="KW-0677">Repeat</keyword>
<evidence type="ECO:0000259" key="8">
    <source>
        <dbReference type="PROSITE" id="PS50004"/>
    </source>
</evidence>
<feature type="domain" description="C2" evidence="8">
    <location>
        <begin position="1089"/>
        <end position="1213"/>
    </location>
</feature>
<gene>
    <name evidence="9" type="primary">Contig19636.g20821</name>
    <name evidence="9" type="ORF">STYLEM_14736</name>
</gene>
<keyword evidence="5 7" id="KW-0472">Membrane</keyword>
<evidence type="ECO:0000256" key="3">
    <source>
        <dbReference type="ARBA" id="ARBA00022737"/>
    </source>
</evidence>
<keyword evidence="2 7" id="KW-0812">Transmembrane</keyword>
<dbReference type="CDD" id="cd04037">
    <property type="entry name" value="C2E_Ferlin"/>
    <property type="match status" value="1"/>
</dbReference>
<dbReference type="SMART" id="SM01202">
    <property type="entry name" value="FerI"/>
    <property type="match status" value="1"/>
</dbReference>
<dbReference type="EMBL" id="CCKQ01013930">
    <property type="protein sequence ID" value="CDW85654.1"/>
    <property type="molecule type" value="Genomic_DNA"/>
</dbReference>
<feature type="transmembrane region" description="Helical" evidence="7">
    <location>
        <begin position="1474"/>
        <end position="1495"/>
    </location>
</feature>
<dbReference type="InterPro" id="IPR000008">
    <property type="entry name" value="C2_dom"/>
</dbReference>
<dbReference type="OrthoDB" id="270970at2759"/>
<evidence type="ECO:0000256" key="7">
    <source>
        <dbReference type="SAM" id="Phobius"/>
    </source>
</evidence>
<dbReference type="GO" id="GO:0016020">
    <property type="term" value="C:membrane"/>
    <property type="evidence" value="ECO:0007669"/>
    <property type="project" value="UniProtKB-SubCell"/>
</dbReference>
<keyword evidence="10" id="KW-1185">Reference proteome</keyword>
<dbReference type="InterPro" id="IPR037721">
    <property type="entry name" value="Ferlin"/>
</dbReference>
<evidence type="ECO:0000256" key="6">
    <source>
        <dbReference type="SAM" id="MobiDB-lite"/>
    </source>
</evidence>
<protein>
    <submittedName>
        <fullName evidence="9">C2 domain containing protein</fullName>
    </submittedName>
</protein>
<evidence type="ECO:0000256" key="2">
    <source>
        <dbReference type="ARBA" id="ARBA00022692"/>
    </source>
</evidence>
<name>A0A078ATS8_STYLE</name>
<evidence type="ECO:0000256" key="5">
    <source>
        <dbReference type="ARBA" id="ARBA00023136"/>
    </source>
</evidence>